<evidence type="ECO:0000256" key="3">
    <source>
        <dbReference type="ARBA" id="ARBA00022927"/>
    </source>
</evidence>
<evidence type="ECO:0000256" key="4">
    <source>
        <dbReference type="RuleBase" id="RU367079"/>
    </source>
</evidence>
<dbReference type="eggNOG" id="KOG3691">
    <property type="taxonomic scope" value="Eukaryota"/>
</dbReference>
<reference evidence="7 8" key="1">
    <citation type="submission" date="2013-02" db="EMBL/GenBank/DDBJ databases">
        <title>Genome sequence of Candida maltosa Xu316, a potential industrial strain for xylitol and ethanol production.</title>
        <authorList>
            <person name="Yu J."/>
            <person name="Wang Q."/>
            <person name="Geng X."/>
            <person name="Bao W."/>
            <person name="He P."/>
            <person name="Cai J."/>
        </authorList>
    </citation>
    <scope>NUCLEOTIDE SEQUENCE [LARGE SCALE GENOMIC DNA]</scope>
    <source>
        <strain evidence="8">Xu316</strain>
    </source>
</reference>
<dbReference type="Proteomes" id="UP000011777">
    <property type="component" value="Unassembled WGS sequence"/>
</dbReference>
<dbReference type="InterPro" id="IPR007191">
    <property type="entry name" value="Sec8_exocyst_N"/>
</dbReference>
<feature type="domain" description="Exocyst complex component Sec8 N-terminal" evidence="5">
    <location>
        <begin position="28"/>
        <end position="168"/>
    </location>
</feature>
<gene>
    <name evidence="7" type="ORF">G210_4066</name>
</gene>
<dbReference type="OMA" id="HMEVRCR"/>
<dbReference type="STRING" id="1245528.M3JTP5"/>
<evidence type="ECO:0000259" key="5">
    <source>
        <dbReference type="Pfam" id="PF04048"/>
    </source>
</evidence>
<comment type="function">
    <text evidence="4">Component of the exocyst complex involved in the docking of exocytic vesicles with fusion sites on the plasma membrane.</text>
</comment>
<keyword evidence="8" id="KW-1185">Reference proteome</keyword>
<name>M3JTP5_CANMX</name>
<sequence>MSSKRLSYASSRNGDRDSRAMDESVYALKEIYNTIKYDWPQMLREQANPIEIAVALLDDTSVGLAHRLRDFERLKQDTEAALKFVVDEKKDLFADTIGSYNALLSTMKESQKDSAEIKEFLECSNKEIHDRSAVLRELSQASAKYSEMIEVLDAMAEMDAIPAKIDQLIANKKIHEVYDVIAEGYQMAEKYNLWSLPAMNGIQGYLEDQSNKLFDMIIDELQSEIYLKYTRASHEGGISWEKIINSTNPQLASFVALQNSKNLEQYIFNAANLDVSEVVDYLTVPLENFLKNQLPDLHAHNEKNNGVIDYKILLDSTSSPNTESFYYIYMLLLTASKLNRLNQAVEVLLDTNQSELHGLINRTTEAVKSKNAYALSKLSKMQYLEHGSLFEIIARGSFTDSAVVVLQDLFGEIFMKCLATFQRYKVVISIVELLDDGTKTPAAADSTPILGASPMVGKRGSGIESVHSRNLSAIWNSIKKELRALMLSYIYDDRTFKLNSLTEVRNKDQNKISSAMAKKELFKFEDVSYDASNKTSKEILDILTEVFPGFGVSVDSKNGQFLEYSSPYVKNESFNATVEILVPKNLFNMRVILEFFLIFVDGSQRIFFEFEEEKLGSLHAKASFQFFEDFMKKSFLTYLHNAVKLTFGEEVGGAYTLKVEQAIPVTSGLKMDLISLSQDSKVKILGNAVSTIDSKLIIYENAYNFKKLFLELCLLLNTSLSYREDFSGTVLLTLEKFASEYSKLYQELVSTGEGAVVNRPQSQISKWMRIPVLGEISPKILKTCAEGIEEGEELDELISSESKVLFHDNVSSHQEDLLDHETYSQIVYLLLTTTWVLSWLPLVKKETNYSIYDDEQNKSVNVPTIEKLRYNWSFLDNGRPTINFTSDASDIQQYNIYLALNSEKIVTFNKIVKTFEAIRSKTLLALRYELRSKAIYYVTMSFKHVDWSPLTEPGDADHFIVTLNQEIFKVDNQLSKTVSTVEHDSIFVGFSQFLNDLIIKKSNNLVKINGNGIKRVLLNISTLQQMLRNISSNPEAINFSRSSSYFEMFTLNEFNLLNRMKTNEEGFEKSEYHTLARLIYSEKLADGKGSQFNKGKYNELIKKIDETVKTV</sequence>
<organism evidence="7 8">
    <name type="scientific">Candida maltosa (strain Xu316)</name>
    <name type="common">Yeast</name>
    <dbReference type="NCBI Taxonomy" id="1245528"/>
    <lineage>
        <taxon>Eukaryota</taxon>
        <taxon>Fungi</taxon>
        <taxon>Dikarya</taxon>
        <taxon>Ascomycota</taxon>
        <taxon>Saccharomycotina</taxon>
        <taxon>Pichiomycetes</taxon>
        <taxon>Debaryomycetaceae</taxon>
        <taxon>Candida/Lodderomyces clade</taxon>
        <taxon>Candida</taxon>
    </lineage>
</organism>
<dbReference type="Pfam" id="PF20652">
    <property type="entry name" value="Sec8_C"/>
    <property type="match status" value="1"/>
</dbReference>
<dbReference type="PANTHER" id="PTHR14146:SF0">
    <property type="entry name" value="EXOCYST COMPLEX COMPONENT 4"/>
    <property type="match status" value="1"/>
</dbReference>
<evidence type="ECO:0000313" key="8">
    <source>
        <dbReference type="Proteomes" id="UP000011777"/>
    </source>
</evidence>
<keyword evidence="3 4" id="KW-0653">Protein transport</keyword>
<protein>
    <recommendedName>
        <fullName evidence="4">Exocyst complex component Sec8</fullName>
    </recommendedName>
</protein>
<dbReference type="GO" id="GO:0006893">
    <property type="term" value="P:Golgi to plasma membrane transport"/>
    <property type="evidence" value="ECO:0007669"/>
    <property type="project" value="TreeGrafter"/>
</dbReference>
<comment type="similarity">
    <text evidence="4">Belongs to the SEC8 family.</text>
</comment>
<dbReference type="GO" id="GO:0015031">
    <property type="term" value="P:protein transport"/>
    <property type="evidence" value="ECO:0007669"/>
    <property type="project" value="UniProtKB-KW"/>
</dbReference>
<dbReference type="PANTHER" id="PTHR14146">
    <property type="entry name" value="EXOCYST COMPLEX COMPONENT 4"/>
    <property type="match status" value="1"/>
</dbReference>
<dbReference type="GO" id="GO:0090522">
    <property type="term" value="P:vesicle tethering involved in exocytosis"/>
    <property type="evidence" value="ECO:0007669"/>
    <property type="project" value="UniProtKB-UniRule"/>
</dbReference>
<dbReference type="GO" id="GO:0000145">
    <property type="term" value="C:exocyst"/>
    <property type="evidence" value="ECO:0007669"/>
    <property type="project" value="UniProtKB-UniRule"/>
</dbReference>
<evidence type="ECO:0000259" key="6">
    <source>
        <dbReference type="Pfam" id="PF20652"/>
    </source>
</evidence>
<dbReference type="HOGENOM" id="CLU_004025_2_0_1"/>
<evidence type="ECO:0000313" key="7">
    <source>
        <dbReference type="EMBL" id="EMG45724.1"/>
    </source>
</evidence>
<dbReference type="AlphaFoldDB" id="M3JTP5"/>
<proteinExistence type="inferred from homology"/>
<dbReference type="EMBL" id="AOGT01002349">
    <property type="protein sequence ID" value="EMG45724.1"/>
    <property type="molecule type" value="Genomic_DNA"/>
</dbReference>
<keyword evidence="1 4" id="KW-0813">Transport</keyword>
<dbReference type="InterPro" id="IPR048630">
    <property type="entry name" value="Sec8_M"/>
</dbReference>
<dbReference type="GO" id="GO:0006612">
    <property type="term" value="P:protein targeting to membrane"/>
    <property type="evidence" value="ECO:0007669"/>
    <property type="project" value="UniProtKB-UniRule"/>
</dbReference>
<dbReference type="GO" id="GO:0006904">
    <property type="term" value="P:vesicle docking involved in exocytosis"/>
    <property type="evidence" value="ECO:0007669"/>
    <property type="project" value="InterPro"/>
</dbReference>
<comment type="caution">
    <text evidence="7">The sequence shown here is derived from an EMBL/GenBank/DDBJ whole genome shotgun (WGS) entry which is preliminary data.</text>
</comment>
<feature type="domain" description="Exocyst complex component Sec8 middle helical bundle" evidence="6">
    <location>
        <begin position="320"/>
        <end position="597"/>
    </location>
</feature>
<evidence type="ECO:0000256" key="1">
    <source>
        <dbReference type="ARBA" id="ARBA00022448"/>
    </source>
</evidence>
<accession>M3JTP5</accession>
<keyword evidence="2 4" id="KW-0268">Exocytosis</keyword>
<dbReference type="InterPro" id="IPR039682">
    <property type="entry name" value="Sec8/EXOC4"/>
</dbReference>
<dbReference type="OrthoDB" id="272977at2759"/>
<evidence type="ECO:0000256" key="2">
    <source>
        <dbReference type="ARBA" id="ARBA00022483"/>
    </source>
</evidence>
<dbReference type="Pfam" id="PF04048">
    <property type="entry name" value="Sec8_N"/>
    <property type="match status" value="1"/>
</dbReference>